<protein>
    <recommendedName>
        <fullName evidence="4">dTDP-4-dehydrorhamnose 3,5-epimerase</fullName>
        <ecNumber evidence="3">5.1.3.13</ecNumber>
    </recommendedName>
    <alternativeName>
        <fullName evidence="6">Thymidine diphospho-4-keto-rhamnose 3,5-epimerase</fullName>
    </alternativeName>
    <alternativeName>
        <fullName evidence="5">dTDP-4-keto-6-deoxyglucose 3,5-epimerase</fullName>
    </alternativeName>
    <alternativeName>
        <fullName evidence="7">dTDP-6-deoxy-D-xylo-4-hexulose 3,5-epimerase</fullName>
    </alternativeName>
</protein>
<proteinExistence type="predicted"/>
<dbReference type="AlphaFoldDB" id="A0A2W5DV08"/>
<dbReference type="InterPro" id="IPR011051">
    <property type="entry name" value="RmlC_Cupin_sf"/>
</dbReference>
<dbReference type="InterPro" id="IPR000888">
    <property type="entry name" value="RmlC-like"/>
</dbReference>
<comment type="catalytic activity">
    <reaction evidence="1">
        <text>dTDP-4-dehydro-6-deoxy-alpha-D-glucose = dTDP-4-dehydro-beta-L-rhamnose</text>
        <dbReference type="Rhea" id="RHEA:16969"/>
        <dbReference type="ChEBI" id="CHEBI:57649"/>
        <dbReference type="ChEBI" id="CHEBI:62830"/>
        <dbReference type="EC" id="5.1.3.13"/>
    </reaction>
</comment>
<evidence type="ECO:0000256" key="4">
    <source>
        <dbReference type="ARBA" id="ARBA00019595"/>
    </source>
</evidence>
<organism evidence="9 10">
    <name type="scientific">Roseateles depolymerans</name>
    <dbReference type="NCBI Taxonomy" id="76731"/>
    <lineage>
        <taxon>Bacteria</taxon>
        <taxon>Pseudomonadati</taxon>
        <taxon>Pseudomonadota</taxon>
        <taxon>Betaproteobacteria</taxon>
        <taxon>Burkholderiales</taxon>
        <taxon>Sphaerotilaceae</taxon>
        <taxon>Roseateles</taxon>
    </lineage>
</organism>
<evidence type="ECO:0000256" key="5">
    <source>
        <dbReference type="ARBA" id="ARBA00029758"/>
    </source>
</evidence>
<dbReference type="GO" id="GO:0000271">
    <property type="term" value="P:polysaccharide biosynthetic process"/>
    <property type="evidence" value="ECO:0007669"/>
    <property type="project" value="TreeGrafter"/>
</dbReference>
<dbReference type="PANTHER" id="PTHR21047:SF2">
    <property type="entry name" value="THYMIDINE DIPHOSPHO-4-KETO-RHAMNOSE 3,5-EPIMERASE"/>
    <property type="match status" value="1"/>
</dbReference>
<evidence type="ECO:0000256" key="8">
    <source>
        <dbReference type="PIRSR" id="PIRSR600888-1"/>
    </source>
</evidence>
<comment type="function">
    <text evidence="2">Catalyzes the epimerization of the C3' and C5'positions of dTDP-6-deoxy-D-xylo-4-hexulose, forming dTDP-6-deoxy-L-lyxo-4-hexulose.</text>
</comment>
<evidence type="ECO:0000313" key="10">
    <source>
        <dbReference type="Proteomes" id="UP000249633"/>
    </source>
</evidence>
<reference evidence="9 10" key="1">
    <citation type="submission" date="2017-08" db="EMBL/GenBank/DDBJ databases">
        <title>Infants hospitalized years apart are colonized by the same room-sourced microbial strains.</title>
        <authorList>
            <person name="Brooks B."/>
            <person name="Olm M.R."/>
            <person name="Firek B.A."/>
            <person name="Baker R."/>
            <person name="Thomas B.C."/>
            <person name="Morowitz M.J."/>
            <person name="Banfield J.F."/>
        </authorList>
    </citation>
    <scope>NUCLEOTIDE SEQUENCE [LARGE SCALE GENOMIC DNA]</scope>
    <source>
        <strain evidence="9">S2_012_000_R2_81</strain>
    </source>
</reference>
<dbReference type="Proteomes" id="UP000249633">
    <property type="component" value="Unassembled WGS sequence"/>
</dbReference>
<gene>
    <name evidence="9" type="ORF">DI603_02580</name>
</gene>
<dbReference type="GO" id="GO:0005829">
    <property type="term" value="C:cytosol"/>
    <property type="evidence" value="ECO:0007669"/>
    <property type="project" value="TreeGrafter"/>
</dbReference>
<dbReference type="EC" id="5.1.3.13" evidence="3"/>
<dbReference type="PANTHER" id="PTHR21047">
    <property type="entry name" value="DTDP-6-DEOXY-D-GLUCOSE-3,5 EPIMERASE"/>
    <property type="match status" value="1"/>
</dbReference>
<dbReference type="Gene3D" id="2.60.120.10">
    <property type="entry name" value="Jelly Rolls"/>
    <property type="match status" value="1"/>
</dbReference>
<comment type="caution">
    <text evidence="9">The sequence shown here is derived from an EMBL/GenBank/DDBJ whole genome shotgun (WGS) entry which is preliminary data.</text>
</comment>
<evidence type="ECO:0000256" key="1">
    <source>
        <dbReference type="ARBA" id="ARBA00001298"/>
    </source>
</evidence>
<dbReference type="Pfam" id="PF00908">
    <property type="entry name" value="dTDP_sugar_isom"/>
    <property type="match status" value="1"/>
</dbReference>
<sequence length="190" mass="21207">MSMEVRATSLDGLWEIVTQPRGDARGSLTRVFCTEQLAVIRPALRFVQTNLTFTAERGTVRGLHFQRAPALEAKLIRCLRGRVYDVAVDLRAGSPTFGRWHAVELSGENQCEIFIPEGFAHGFQTLTDDVEMLYQHTAAHAPVSEGGLRHDDDRLAIPWPLPVTQISARDREHPPLDAAFQPLQLNQGAR</sequence>
<feature type="active site" description="Proton donor" evidence="8">
    <location>
        <position position="134"/>
    </location>
</feature>
<evidence type="ECO:0000256" key="7">
    <source>
        <dbReference type="ARBA" id="ARBA00033311"/>
    </source>
</evidence>
<name>A0A2W5DV08_9BURK</name>
<evidence type="ECO:0000256" key="6">
    <source>
        <dbReference type="ARBA" id="ARBA00031424"/>
    </source>
</evidence>
<dbReference type="InterPro" id="IPR014710">
    <property type="entry name" value="RmlC-like_jellyroll"/>
</dbReference>
<accession>A0A2W5DV08</accession>
<dbReference type="CDD" id="cd00438">
    <property type="entry name" value="cupin_RmlC"/>
    <property type="match status" value="1"/>
</dbReference>
<evidence type="ECO:0000256" key="2">
    <source>
        <dbReference type="ARBA" id="ARBA00001997"/>
    </source>
</evidence>
<dbReference type="GO" id="GO:0019305">
    <property type="term" value="P:dTDP-rhamnose biosynthetic process"/>
    <property type="evidence" value="ECO:0007669"/>
    <property type="project" value="TreeGrafter"/>
</dbReference>
<dbReference type="SUPFAM" id="SSF51182">
    <property type="entry name" value="RmlC-like cupins"/>
    <property type="match status" value="1"/>
</dbReference>
<dbReference type="EMBL" id="QFOD01000002">
    <property type="protein sequence ID" value="PZP35681.1"/>
    <property type="molecule type" value="Genomic_DNA"/>
</dbReference>
<evidence type="ECO:0000256" key="3">
    <source>
        <dbReference type="ARBA" id="ARBA00012098"/>
    </source>
</evidence>
<dbReference type="GO" id="GO:0008830">
    <property type="term" value="F:dTDP-4-dehydrorhamnose 3,5-epimerase activity"/>
    <property type="evidence" value="ECO:0007669"/>
    <property type="project" value="UniProtKB-EC"/>
</dbReference>
<evidence type="ECO:0000313" key="9">
    <source>
        <dbReference type="EMBL" id="PZP35681.1"/>
    </source>
</evidence>
<feature type="active site" description="Proton acceptor" evidence="8">
    <location>
        <position position="64"/>
    </location>
</feature>